<dbReference type="InterPro" id="IPR018607">
    <property type="entry name" value="Ctf8"/>
</dbReference>
<sequence>MLAPIRCECGICAEWTMIELQGEIDVQGAFKNEMQNLRIGILCQTPTEKPILRIGYHELEGSRVVLKKALAVLRKIKLPPTAGQQIEGGSTRFDVVGVIRQKYLFKTRPRPLISKPEPKLKKIKAG</sequence>
<organism evidence="1 2">
    <name type="scientific">Klebsormidium nitens</name>
    <name type="common">Green alga</name>
    <name type="synonym">Ulothrix nitens</name>
    <dbReference type="NCBI Taxonomy" id="105231"/>
    <lineage>
        <taxon>Eukaryota</taxon>
        <taxon>Viridiplantae</taxon>
        <taxon>Streptophyta</taxon>
        <taxon>Klebsormidiophyceae</taxon>
        <taxon>Klebsormidiales</taxon>
        <taxon>Klebsormidiaceae</taxon>
        <taxon>Klebsormidium</taxon>
    </lineage>
</organism>
<keyword evidence="2" id="KW-1185">Reference proteome</keyword>
<gene>
    <name evidence="1" type="ORF">KFL_003880060</name>
</gene>
<proteinExistence type="predicted"/>
<evidence type="ECO:0000313" key="1">
    <source>
        <dbReference type="EMBL" id="GAQ87924.1"/>
    </source>
</evidence>
<dbReference type="PANTHER" id="PTHR47475">
    <property type="entry name" value="CHROMOSOME TRANSMISSION FIDELITY PROTEIN 8"/>
    <property type="match status" value="1"/>
</dbReference>
<dbReference type="PANTHER" id="PTHR47475:SF2">
    <property type="entry name" value="CHROMOSOME TRANSMISSION FIDELITY PROTEIN 8"/>
    <property type="match status" value="1"/>
</dbReference>
<name>A0A1Y1IAC8_KLENI</name>
<dbReference type="GO" id="GO:0007064">
    <property type="term" value="P:mitotic sister chromatid cohesion"/>
    <property type="evidence" value="ECO:0007669"/>
    <property type="project" value="InterPro"/>
</dbReference>
<protein>
    <submittedName>
        <fullName evidence="1">Uncharacterized protein</fullName>
    </submittedName>
</protein>
<reference evidence="1 2" key="1">
    <citation type="journal article" date="2014" name="Nat. Commun.">
        <title>Klebsormidium flaccidum genome reveals primary factors for plant terrestrial adaptation.</title>
        <authorList>
            <person name="Hori K."/>
            <person name="Maruyama F."/>
            <person name="Fujisawa T."/>
            <person name="Togashi T."/>
            <person name="Yamamoto N."/>
            <person name="Seo M."/>
            <person name="Sato S."/>
            <person name="Yamada T."/>
            <person name="Mori H."/>
            <person name="Tajima N."/>
            <person name="Moriyama T."/>
            <person name="Ikeuchi M."/>
            <person name="Watanabe M."/>
            <person name="Wada H."/>
            <person name="Kobayashi K."/>
            <person name="Saito M."/>
            <person name="Masuda T."/>
            <person name="Sasaki-Sekimoto Y."/>
            <person name="Mashiguchi K."/>
            <person name="Awai K."/>
            <person name="Shimojima M."/>
            <person name="Masuda S."/>
            <person name="Iwai M."/>
            <person name="Nobusawa T."/>
            <person name="Narise T."/>
            <person name="Kondo S."/>
            <person name="Saito H."/>
            <person name="Sato R."/>
            <person name="Murakawa M."/>
            <person name="Ihara Y."/>
            <person name="Oshima-Yamada Y."/>
            <person name="Ohtaka K."/>
            <person name="Satoh M."/>
            <person name="Sonobe K."/>
            <person name="Ishii M."/>
            <person name="Ohtani R."/>
            <person name="Kanamori-Sato M."/>
            <person name="Honoki R."/>
            <person name="Miyazaki D."/>
            <person name="Mochizuki H."/>
            <person name="Umetsu J."/>
            <person name="Higashi K."/>
            <person name="Shibata D."/>
            <person name="Kamiya Y."/>
            <person name="Sato N."/>
            <person name="Nakamura Y."/>
            <person name="Tabata S."/>
            <person name="Ida S."/>
            <person name="Kurokawa K."/>
            <person name="Ohta H."/>
        </authorList>
    </citation>
    <scope>NUCLEOTIDE SEQUENCE [LARGE SCALE GENOMIC DNA]</scope>
    <source>
        <strain evidence="1 2">NIES-2285</strain>
    </source>
</reference>
<dbReference type="AlphaFoldDB" id="A0A1Y1IAC8"/>
<dbReference type="Proteomes" id="UP000054558">
    <property type="component" value="Unassembled WGS sequence"/>
</dbReference>
<accession>A0A1Y1IAC8</accession>
<dbReference type="Pfam" id="PF09696">
    <property type="entry name" value="Ctf8"/>
    <property type="match status" value="1"/>
</dbReference>
<dbReference type="OMA" id="GSCEEWG"/>
<dbReference type="STRING" id="105231.A0A1Y1IAC8"/>
<dbReference type="OrthoDB" id="121932at2759"/>
<dbReference type="EMBL" id="DF237337">
    <property type="protein sequence ID" value="GAQ87924.1"/>
    <property type="molecule type" value="Genomic_DNA"/>
</dbReference>
<evidence type="ECO:0000313" key="2">
    <source>
        <dbReference type="Proteomes" id="UP000054558"/>
    </source>
</evidence>
<dbReference type="GO" id="GO:0031390">
    <property type="term" value="C:Ctf18 RFC-like complex"/>
    <property type="evidence" value="ECO:0007669"/>
    <property type="project" value="InterPro"/>
</dbReference>